<organism evidence="2 3">
    <name type="scientific">Toxocara canis</name>
    <name type="common">Canine roundworm</name>
    <dbReference type="NCBI Taxonomy" id="6265"/>
    <lineage>
        <taxon>Eukaryota</taxon>
        <taxon>Metazoa</taxon>
        <taxon>Ecdysozoa</taxon>
        <taxon>Nematoda</taxon>
        <taxon>Chromadorea</taxon>
        <taxon>Rhabditida</taxon>
        <taxon>Spirurina</taxon>
        <taxon>Ascaridomorpha</taxon>
        <taxon>Ascaridoidea</taxon>
        <taxon>Toxocaridae</taxon>
        <taxon>Toxocara</taxon>
    </lineage>
</organism>
<feature type="non-terminal residue" evidence="2">
    <location>
        <position position="180"/>
    </location>
</feature>
<keyword evidence="3" id="KW-1185">Reference proteome</keyword>
<evidence type="ECO:0000313" key="3">
    <source>
        <dbReference type="Proteomes" id="UP000031036"/>
    </source>
</evidence>
<feature type="region of interest" description="Disordered" evidence="1">
    <location>
        <begin position="150"/>
        <end position="180"/>
    </location>
</feature>
<name>A0A0B2W1L4_TOXCA</name>
<evidence type="ECO:0000313" key="2">
    <source>
        <dbReference type="EMBL" id="KHN87060.1"/>
    </source>
</evidence>
<dbReference type="EMBL" id="JPKZ01000486">
    <property type="protein sequence ID" value="KHN87060.1"/>
    <property type="molecule type" value="Genomic_DNA"/>
</dbReference>
<feature type="compositionally biased region" description="Polar residues" evidence="1">
    <location>
        <begin position="169"/>
        <end position="180"/>
    </location>
</feature>
<feature type="non-terminal residue" evidence="2">
    <location>
        <position position="1"/>
    </location>
</feature>
<dbReference type="Proteomes" id="UP000031036">
    <property type="component" value="Unassembled WGS sequence"/>
</dbReference>
<sequence length="180" mass="20403">SKIASHFSNPPPTPFASERREPHFSGSIRLFLSNLGFASQRLRLIIMRSKETYMLGATTRLCIPMYANNINKDGTDAEKMICFCNDSNKLTDLIDGSISQKYALHNVQQKAISNTTVRILSANKMNVHRHRVAEGCMLWITSVRRRSKYRSSPSHAEDVSSISIRMRPNKSSSITCNRRL</sequence>
<reference evidence="2 3" key="1">
    <citation type="submission" date="2014-11" db="EMBL/GenBank/DDBJ databases">
        <title>Genetic blueprint of the zoonotic pathogen Toxocara canis.</title>
        <authorList>
            <person name="Zhu X.-Q."/>
            <person name="Korhonen P.K."/>
            <person name="Cai H."/>
            <person name="Young N.D."/>
            <person name="Nejsum P."/>
            <person name="von Samson-Himmelstjerna G."/>
            <person name="Boag P.R."/>
            <person name="Tan P."/>
            <person name="Li Q."/>
            <person name="Min J."/>
            <person name="Yang Y."/>
            <person name="Wang X."/>
            <person name="Fang X."/>
            <person name="Hall R.S."/>
            <person name="Hofmann A."/>
            <person name="Sternberg P.W."/>
            <person name="Jex A.R."/>
            <person name="Gasser R.B."/>
        </authorList>
    </citation>
    <scope>NUCLEOTIDE SEQUENCE [LARGE SCALE GENOMIC DNA]</scope>
    <source>
        <strain evidence="2">PN_DK_2014</strain>
    </source>
</reference>
<comment type="caution">
    <text evidence="2">The sequence shown here is derived from an EMBL/GenBank/DDBJ whole genome shotgun (WGS) entry which is preliminary data.</text>
</comment>
<accession>A0A0B2W1L4</accession>
<feature type="region of interest" description="Disordered" evidence="1">
    <location>
        <begin position="1"/>
        <end position="20"/>
    </location>
</feature>
<evidence type="ECO:0000256" key="1">
    <source>
        <dbReference type="SAM" id="MobiDB-lite"/>
    </source>
</evidence>
<protein>
    <submittedName>
        <fullName evidence="2">Uncharacterized protein</fullName>
    </submittedName>
</protein>
<dbReference type="AlphaFoldDB" id="A0A0B2W1L4"/>
<gene>
    <name evidence="2" type="ORF">Tcan_01593</name>
</gene>
<proteinExistence type="predicted"/>